<name>A0A3B0M6T8_9GAMM</name>
<dbReference type="AlphaFoldDB" id="A0A3B0M6T8"/>
<proteinExistence type="predicted"/>
<dbReference type="PROSITE" id="PS51257">
    <property type="entry name" value="PROKAR_LIPOPROTEIN"/>
    <property type="match status" value="1"/>
</dbReference>
<reference evidence="2" key="1">
    <citation type="submission" date="2018-04" db="EMBL/GenBank/DDBJ databases">
        <authorList>
            <person name="Go L.Y."/>
            <person name="Mitchell J.A."/>
        </authorList>
    </citation>
    <scope>NUCLEOTIDE SEQUENCE</scope>
    <source>
        <strain evidence="2">ARTV</strain>
    </source>
</reference>
<gene>
    <name evidence="2" type="ORF">ARTV_1988</name>
</gene>
<evidence type="ECO:0000313" key="2">
    <source>
        <dbReference type="EMBL" id="SSW95888.1"/>
    </source>
</evidence>
<protein>
    <submittedName>
        <fullName evidence="2">Uncharacterized protein</fullName>
    </submittedName>
</protein>
<evidence type="ECO:0000256" key="1">
    <source>
        <dbReference type="SAM" id="MobiDB-lite"/>
    </source>
</evidence>
<organism evidence="2">
    <name type="scientific">Arsenophonus endosymbiont of Trialeurodes vaporariorum</name>
    <dbReference type="NCBI Taxonomy" id="235567"/>
    <lineage>
        <taxon>Bacteria</taxon>
        <taxon>Pseudomonadati</taxon>
        <taxon>Pseudomonadota</taxon>
        <taxon>Gammaproteobacteria</taxon>
        <taxon>Enterobacterales</taxon>
        <taxon>Morganellaceae</taxon>
        <taxon>Arsenophonus</taxon>
    </lineage>
</organism>
<accession>A0A3B0M6T8</accession>
<feature type="region of interest" description="Disordered" evidence="1">
    <location>
        <begin position="21"/>
        <end position="54"/>
    </location>
</feature>
<sequence length="54" mass="5784">MNKLIVYVFVCVLSGCVTDNRAKRDNSTAKPMDTPSGINDLNAANSDCAHSVEP</sequence>
<feature type="compositionally biased region" description="Polar residues" evidence="1">
    <location>
        <begin position="36"/>
        <end position="45"/>
    </location>
</feature>
<dbReference type="EMBL" id="UFQR01000007">
    <property type="protein sequence ID" value="SSW95888.1"/>
    <property type="molecule type" value="Genomic_DNA"/>
</dbReference>